<keyword evidence="1" id="KW-1133">Transmembrane helix</keyword>
<evidence type="ECO:0000256" key="1">
    <source>
        <dbReference type="SAM" id="Phobius"/>
    </source>
</evidence>
<dbReference type="EMBL" id="BAABIQ010000037">
    <property type="protein sequence ID" value="GAA4796430.1"/>
    <property type="molecule type" value="Genomic_DNA"/>
</dbReference>
<keyword evidence="3" id="KW-1185">Reference proteome</keyword>
<proteinExistence type="predicted"/>
<dbReference type="PANTHER" id="PTHR28026">
    <property type="entry name" value="DUF962 DOMAIN PROTEIN (AFU_ORTHOLOGUE AFUA_8G05310)"/>
    <property type="match status" value="1"/>
</dbReference>
<dbReference type="RefSeq" id="WP_345232237.1">
    <property type="nucleotide sequence ID" value="NZ_BAABIQ010000037.1"/>
</dbReference>
<organism evidence="2 3">
    <name type="scientific">Olivibacter ginsenosidimutans</name>
    <dbReference type="NCBI Taxonomy" id="1176537"/>
    <lineage>
        <taxon>Bacteria</taxon>
        <taxon>Pseudomonadati</taxon>
        <taxon>Bacteroidota</taxon>
        <taxon>Sphingobacteriia</taxon>
        <taxon>Sphingobacteriales</taxon>
        <taxon>Sphingobacteriaceae</taxon>
        <taxon>Olivibacter</taxon>
    </lineage>
</organism>
<feature type="transmembrane region" description="Helical" evidence="1">
    <location>
        <begin position="151"/>
        <end position="168"/>
    </location>
</feature>
<gene>
    <name evidence="2" type="ORF">GCM10023231_26110</name>
</gene>
<keyword evidence="1" id="KW-0472">Membrane</keyword>
<feature type="transmembrane region" description="Helical" evidence="1">
    <location>
        <begin position="70"/>
        <end position="86"/>
    </location>
</feature>
<comment type="caution">
    <text evidence="2">The sequence shown here is derived from an EMBL/GenBank/DDBJ whole genome shotgun (WGS) entry which is preliminary data.</text>
</comment>
<feature type="transmembrane region" description="Helical" evidence="1">
    <location>
        <begin position="120"/>
        <end position="139"/>
    </location>
</feature>
<dbReference type="InterPro" id="IPR009305">
    <property type="entry name" value="Mpo1-like"/>
</dbReference>
<sequence length="175" mass="20708">MAHKQHKKQQTKVEKRPIDLLFEQYALYHQQGTNQFIHWFVVPLMTFSISGIIWSIPFPHLNFLGQYNGFINWFTLFMAVVVYYYLRLAPTLSYVMLLTFGLFSYLIVHLEYWEQAGGPTLWSVCLILLIISCIGQFIGYKTEQKKPSFSIGLQFLLTGPIWLWHVIFKKLKFPY</sequence>
<evidence type="ECO:0000313" key="2">
    <source>
        <dbReference type="EMBL" id="GAA4796430.1"/>
    </source>
</evidence>
<protein>
    <submittedName>
        <fullName evidence="2">DUF962 domain-containing protein</fullName>
    </submittedName>
</protein>
<dbReference type="Pfam" id="PF06127">
    <property type="entry name" value="Mpo1-like"/>
    <property type="match status" value="1"/>
</dbReference>
<keyword evidence="1" id="KW-0812">Transmembrane</keyword>
<feature type="transmembrane region" description="Helical" evidence="1">
    <location>
        <begin position="36"/>
        <end position="58"/>
    </location>
</feature>
<reference evidence="3" key="1">
    <citation type="journal article" date="2019" name="Int. J. Syst. Evol. Microbiol.">
        <title>The Global Catalogue of Microorganisms (GCM) 10K type strain sequencing project: providing services to taxonomists for standard genome sequencing and annotation.</title>
        <authorList>
            <consortium name="The Broad Institute Genomics Platform"/>
            <consortium name="The Broad Institute Genome Sequencing Center for Infectious Disease"/>
            <person name="Wu L."/>
            <person name="Ma J."/>
        </authorList>
    </citation>
    <scope>NUCLEOTIDE SEQUENCE [LARGE SCALE GENOMIC DNA]</scope>
    <source>
        <strain evidence="3">JCM 18200</strain>
    </source>
</reference>
<dbReference type="Proteomes" id="UP001501411">
    <property type="component" value="Unassembled WGS sequence"/>
</dbReference>
<dbReference type="PANTHER" id="PTHR28026:SF9">
    <property type="entry name" value="2-HYDROXY-PALMITIC ACID DIOXYGENASE MPO1"/>
    <property type="match status" value="1"/>
</dbReference>
<feature type="transmembrane region" description="Helical" evidence="1">
    <location>
        <begin position="91"/>
        <end position="108"/>
    </location>
</feature>
<name>A0ABP9BJP3_9SPHI</name>
<accession>A0ABP9BJP3</accession>
<evidence type="ECO:0000313" key="3">
    <source>
        <dbReference type="Proteomes" id="UP001501411"/>
    </source>
</evidence>